<evidence type="ECO:0000256" key="2">
    <source>
        <dbReference type="ARBA" id="ARBA00006434"/>
    </source>
</evidence>
<dbReference type="EMBL" id="JBHSJJ010000013">
    <property type="protein sequence ID" value="MFC4873820.1"/>
    <property type="molecule type" value="Genomic_DNA"/>
</dbReference>
<dbReference type="Pfam" id="PF00474">
    <property type="entry name" value="SSF"/>
    <property type="match status" value="1"/>
</dbReference>
<feature type="transmembrane region" description="Helical" evidence="12">
    <location>
        <begin position="132"/>
        <end position="157"/>
    </location>
</feature>
<feature type="transmembrane region" description="Helical" evidence="12">
    <location>
        <begin position="86"/>
        <end position="111"/>
    </location>
</feature>
<dbReference type="PROSITE" id="PS50283">
    <property type="entry name" value="NA_SOLUT_SYMP_3"/>
    <property type="match status" value="1"/>
</dbReference>
<protein>
    <submittedName>
        <fullName evidence="13">Sodium:solute symporter</fullName>
    </submittedName>
</protein>
<dbReference type="Gene3D" id="1.20.1730.10">
    <property type="entry name" value="Sodium/glucose cotransporter"/>
    <property type="match status" value="1"/>
</dbReference>
<keyword evidence="9 12" id="KW-0472">Membrane</keyword>
<evidence type="ECO:0000313" key="13">
    <source>
        <dbReference type="EMBL" id="MFC4873820.1"/>
    </source>
</evidence>
<evidence type="ECO:0000256" key="5">
    <source>
        <dbReference type="ARBA" id="ARBA00022692"/>
    </source>
</evidence>
<dbReference type="Proteomes" id="UP001595818">
    <property type="component" value="Unassembled WGS sequence"/>
</dbReference>
<feature type="transmembrane region" description="Helical" evidence="12">
    <location>
        <begin position="197"/>
        <end position="216"/>
    </location>
</feature>
<gene>
    <name evidence="13" type="ORF">ACFPFU_19105</name>
</gene>
<evidence type="ECO:0000256" key="1">
    <source>
        <dbReference type="ARBA" id="ARBA00004651"/>
    </source>
</evidence>
<keyword evidence="10" id="KW-0739">Sodium transport</keyword>
<dbReference type="PANTHER" id="PTHR42985">
    <property type="entry name" value="SODIUM-COUPLED MONOCARBOXYLATE TRANSPORTER"/>
    <property type="match status" value="1"/>
</dbReference>
<feature type="transmembrane region" description="Helical" evidence="12">
    <location>
        <begin position="243"/>
        <end position="261"/>
    </location>
</feature>
<dbReference type="PANTHER" id="PTHR42985:SF40">
    <property type="entry name" value="LD47995P-RELATED"/>
    <property type="match status" value="1"/>
</dbReference>
<keyword evidence="4" id="KW-1003">Cell membrane</keyword>
<dbReference type="InterPro" id="IPR051163">
    <property type="entry name" value="Sodium:Solute_Symporter_SSF"/>
</dbReference>
<comment type="similarity">
    <text evidence="2 11">Belongs to the sodium:solute symporter (SSF) (TC 2.A.21) family.</text>
</comment>
<proteinExistence type="inferred from homology"/>
<evidence type="ECO:0000256" key="6">
    <source>
        <dbReference type="ARBA" id="ARBA00022989"/>
    </source>
</evidence>
<evidence type="ECO:0000256" key="4">
    <source>
        <dbReference type="ARBA" id="ARBA00022475"/>
    </source>
</evidence>
<dbReference type="InterPro" id="IPR001734">
    <property type="entry name" value="Na/solute_symporter"/>
</dbReference>
<feature type="transmembrane region" description="Helical" evidence="12">
    <location>
        <begin position="383"/>
        <end position="406"/>
    </location>
</feature>
<organism evidence="13 14">
    <name type="scientific">Negadavirga shengliensis</name>
    <dbReference type="NCBI Taxonomy" id="1389218"/>
    <lineage>
        <taxon>Bacteria</taxon>
        <taxon>Pseudomonadati</taxon>
        <taxon>Bacteroidota</taxon>
        <taxon>Cytophagia</taxon>
        <taxon>Cytophagales</taxon>
        <taxon>Cyclobacteriaceae</taxon>
        <taxon>Negadavirga</taxon>
    </lineage>
</organism>
<evidence type="ECO:0000256" key="7">
    <source>
        <dbReference type="ARBA" id="ARBA00023053"/>
    </source>
</evidence>
<evidence type="ECO:0000256" key="11">
    <source>
        <dbReference type="RuleBase" id="RU362091"/>
    </source>
</evidence>
<reference evidence="14" key="1">
    <citation type="journal article" date="2019" name="Int. J. Syst. Evol. Microbiol.">
        <title>The Global Catalogue of Microorganisms (GCM) 10K type strain sequencing project: providing services to taxonomists for standard genome sequencing and annotation.</title>
        <authorList>
            <consortium name="The Broad Institute Genomics Platform"/>
            <consortium name="The Broad Institute Genome Sequencing Center for Infectious Disease"/>
            <person name="Wu L."/>
            <person name="Ma J."/>
        </authorList>
    </citation>
    <scope>NUCLEOTIDE SEQUENCE [LARGE SCALE GENOMIC DNA]</scope>
    <source>
        <strain evidence="14">CGMCC 4.7466</strain>
    </source>
</reference>
<dbReference type="InterPro" id="IPR038377">
    <property type="entry name" value="Na/Glc_symporter_sf"/>
</dbReference>
<keyword evidence="14" id="KW-1185">Reference proteome</keyword>
<feature type="transmembrane region" description="Helical" evidence="12">
    <location>
        <begin position="163"/>
        <end position="185"/>
    </location>
</feature>
<keyword evidence="3" id="KW-0813">Transport</keyword>
<evidence type="ECO:0000256" key="10">
    <source>
        <dbReference type="ARBA" id="ARBA00023201"/>
    </source>
</evidence>
<evidence type="ECO:0000313" key="14">
    <source>
        <dbReference type="Proteomes" id="UP001595818"/>
    </source>
</evidence>
<dbReference type="RefSeq" id="WP_377067060.1">
    <property type="nucleotide sequence ID" value="NZ_JBHSJJ010000013.1"/>
</dbReference>
<name>A0ABV9T506_9BACT</name>
<dbReference type="CDD" id="cd11495">
    <property type="entry name" value="SLC5sbd_NIS-like_u3"/>
    <property type="match status" value="1"/>
</dbReference>
<feature type="transmembrane region" description="Helical" evidence="12">
    <location>
        <begin position="282"/>
        <end position="307"/>
    </location>
</feature>
<feature type="transmembrane region" description="Helical" evidence="12">
    <location>
        <begin position="487"/>
        <end position="508"/>
    </location>
</feature>
<evidence type="ECO:0000256" key="3">
    <source>
        <dbReference type="ARBA" id="ARBA00022448"/>
    </source>
</evidence>
<evidence type="ECO:0000256" key="9">
    <source>
        <dbReference type="ARBA" id="ARBA00023136"/>
    </source>
</evidence>
<accession>A0ABV9T506</accession>
<keyword evidence="6 12" id="KW-1133">Transmembrane helix</keyword>
<keyword evidence="5 12" id="KW-0812">Transmembrane</keyword>
<feature type="transmembrane region" description="Helical" evidence="12">
    <location>
        <begin position="58"/>
        <end position="80"/>
    </location>
</feature>
<feature type="transmembrane region" description="Helical" evidence="12">
    <location>
        <begin position="418"/>
        <end position="436"/>
    </location>
</feature>
<keyword evidence="8" id="KW-0406">Ion transport</keyword>
<keyword evidence="7" id="KW-0915">Sodium</keyword>
<feature type="transmembrane region" description="Helical" evidence="12">
    <location>
        <begin position="18"/>
        <end position="38"/>
    </location>
</feature>
<dbReference type="NCBIfam" id="TIGR00813">
    <property type="entry name" value="sss"/>
    <property type="match status" value="1"/>
</dbReference>
<comment type="caution">
    <text evidence="13">The sequence shown here is derived from an EMBL/GenBank/DDBJ whole genome shotgun (WGS) entry which is preliminary data.</text>
</comment>
<feature type="transmembrane region" description="Helical" evidence="12">
    <location>
        <begin position="327"/>
        <end position="350"/>
    </location>
</feature>
<evidence type="ECO:0000256" key="8">
    <source>
        <dbReference type="ARBA" id="ARBA00023065"/>
    </source>
</evidence>
<evidence type="ECO:0000256" key="12">
    <source>
        <dbReference type="SAM" id="Phobius"/>
    </source>
</evidence>
<feature type="transmembrane region" description="Helical" evidence="12">
    <location>
        <begin position="443"/>
        <end position="467"/>
    </location>
</feature>
<sequence length="537" mass="59076">MERFSNRSQNMNGQGLHIVDHLIILASVAATVYMGIYFSKRQKSSEDYFAGGRSIPSWAIGISIFATLISSVTFLAYPSAAYQSNWILLVQGLMVPLVLVMVIWVIVPLFRKVIGLSTYEYFEKRFGVLARMYSSIAFILTHFSKMGTVLYLVSLALSSMLDISIFVVIGVLGFVIIVLTLLGGIEAVIWMDVIQGFLLIGGGLFCLGILLFSQSIGPMETIKVALDTDKIGFGPYDFNLTRLTFTVMALNGVFYALQKYGTDQTIVQRYITARNDKEAKSAAYLGVFLSVPVWTLFMLVGSLLYVFYEFSGNILPGGATVDAVFPYFIMTELPIGVTGLVVAAIAAAAISSLDSDMNCLAAVGVEDYYARLKPKSTTRQKLFVGRILVLVSGLASVFVALLYVFWEGEGVLGAVFELYAIFSAGIVGIFLLGLFSRRANKEGLYIGLLVCVLFTAYALLTSTPLGFGGESRLLLDLGKYNFPHHKYMLGVYSHLVVLVVGYVASLFFDRPKANETLTIYGYFKKGEKTTENIRQYS</sequence>
<comment type="subcellular location">
    <subcellularLocation>
        <location evidence="1">Cell membrane</location>
        <topology evidence="1">Multi-pass membrane protein</topology>
    </subcellularLocation>
</comment>